<feature type="domain" description="DUF1585" evidence="1">
    <location>
        <begin position="694"/>
        <end position="767"/>
    </location>
</feature>
<feature type="domain" description="DUF1587" evidence="2">
    <location>
        <begin position="134"/>
        <end position="196"/>
    </location>
</feature>
<evidence type="ECO:0000313" key="6">
    <source>
        <dbReference type="EMBL" id="SUZ91183.1"/>
    </source>
</evidence>
<evidence type="ECO:0000259" key="2">
    <source>
        <dbReference type="Pfam" id="PF07626"/>
    </source>
</evidence>
<dbReference type="InterPro" id="IPR013042">
    <property type="entry name" value="DUF1592"/>
</dbReference>
<feature type="domain" description="DUF1595" evidence="5">
    <location>
        <begin position="363"/>
        <end position="423"/>
    </location>
</feature>
<feature type="domain" description="DUF1592" evidence="4">
    <location>
        <begin position="439"/>
        <end position="565"/>
    </location>
</feature>
<dbReference type="Pfam" id="PF07627">
    <property type="entry name" value="PSCyt3"/>
    <property type="match status" value="1"/>
</dbReference>
<reference evidence="6" key="1">
    <citation type="submission" date="2018-05" db="EMBL/GenBank/DDBJ databases">
        <authorList>
            <person name="Lanie J.A."/>
            <person name="Ng W.-L."/>
            <person name="Kazmierczak K.M."/>
            <person name="Andrzejewski T.M."/>
            <person name="Davidsen T.M."/>
            <person name="Wayne K.J."/>
            <person name="Tettelin H."/>
            <person name="Glass J.I."/>
            <person name="Rusch D."/>
            <person name="Podicherti R."/>
            <person name="Tsui H.-C.T."/>
            <person name="Winkler M.E."/>
        </authorList>
    </citation>
    <scope>NUCLEOTIDE SEQUENCE</scope>
</reference>
<dbReference type="AlphaFoldDB" id="A0A381RQQ2"/>
<dbReference type="Pfam" id="PF07631">
    <property type="entry name" value="PSD4"/>
    <property type="match status" value="1"/>
</dbReference>
<dbReference type="Pfam" id="PF07626">
    <property type="entry name" value="PSD3"/>
    <property type="match status" value="1"/>
</dbReference>
<dbReference type="Pfam" id="PF07637">
    <property type="entry name" value="PSD5"/>
    <property type="match status" value="1"/>
</dbReference>
<evidence type="ECO:0000259" key="4">
    <source>
        <dbReference type="Pfam" id="PF07631"/>
    </source>
</evidence>
<accession>A0A381RQQ2</accession>
<name>A0A381RQQ2_9ZZZZ</name>
<organism evidence="6">
    <name type="scientific">marine metagenome</name>
    <dbReference type="NCBI Taxonomy" id="408172"/>
    <lineage>
        <taxon>unclassified sequences</taxon>
        <taxon>metagenomes</taxon>
        <taxon>ecological metagenomes</taxon>
    </lineage>
</organism>
<dbReference type="InterPro" id="IPR011478">
    <property type="entry name" value="DUF1585"/>
</dbReference>
<protein>
    <recommendedName>
        <fullName evidence="7">Cytochrome c domain-containing protein</fullName>
    </recommendedName>
</protein>
<dbReference type="EMBL" id="UINC01001955">
    <property type="protein sequence ID" value="SUZ91183.1"/>
    <property type="molecule type" value="Genomic_DNA"/>
</dbReference>
<evidence type="ECO:0000259" key="1">
    <source>
        <dbReference type="Pfam" id="PF07624"/>
    </source>
</evidence>
<dbReference type="InterPro" id="IPR013043">
    <property type="entry name" value="DUF1595"/>
</dbReference>
<proteinExistence type="predicted"/>
<feature type="domain" description="DUF1588" evidence="3">
    <location>
        <begin position="583"/>
        <end position="681"/>
    </location>
</feature>
<dbReference type="InterPro" id="IPR013036">
    <property type="entry name" value="DUF1587"/>
</dbReference>
<evidence type="ECO:0008006" key="7">
    <source>
        <dbReference type="Google" id="ProtNLM"/>
    </source>
</evidence>
<dbReference type="Pfam" id="PF07624">
    <property type="entry name" value="PSD2"/>
    <property type="match status" value="1"/>
</dbReference>
<sequence length="775" mass="84736">MLDSVVVVRQLFSTVSVAVILLLVHPAPVRSQRPSADLPGEVFESTVNRYCVGCHNDRTRTAGLTLVGVSAFEVAALAPVLEKVMQKLRAGEMPPAGRPGPDAVTVTNLVTWLETELDQVAVEDPNPGAPAIHRLNRVEYGNTVRDLLGLDIDHARDLPADDSGYGFDNIADVLTVSPLHIEKYIAAARRISRLAVGTVTPRAVVEKYSPPSGTRDEAIDGLPPNVRGGILFKHFFAFDAEYVFTVRVRGRRAPGLPAPKLDLRVDGVRTRLFDADFDGQEANQGTRNFELRLRLSAGEHEIAAGFLTEYAKTEGSEMREPNGVSVDYLLVGGPFTPTGPGETESRRRIFVCRPEVGGPEEPCAREILGRLARLAYRRPVTVADVDPLVELFTVGLTDGGSFDDGIEMGLSGVLVSPNFLFRTVRAPEGLEPGDLYRLGNIDLASRLSFFLWSSIPDDELLGLAEEGRLDEPGVLSSQIARMLADPRARALVDNFGGQWLHLRNVADWTPDPERFTQFDEGLRHAFQRETEEFLGHLIRKDQSVLDLIDADYTFLNERLAAFYGIEGVEGGYFRRVSLAGTPRRGILTHGSVLMVTSYPTRTSPVLRGKWVLENLLGAPPPPPPPDVPTLASSAETSAGNLRKALELHRASPACAVCHARLDPIGFALENFDAVGAYRTEDDGVAVEASGALPDGTLVDGPAGLRDVLLARRHEFVEALAEKLLTYAVGRGLEWYDRPAVREIRRRAQSGDYRFSALVAAVVDSVPFRMRRIPES</sequence>
<dbReference type="InterPro" id="IPR013039">
    <property type="entry name" value="DUF1588"/>
</dbReference>
<gene>
    <name evidence="6" type="ORF">METZ01_LOCUS44037</name>
</gene>
<evidence type="ECO:0000259" key="5">
    <source>
        <dbReference type="Pfam" id="PF07637"/>
    </source>
</evidence>
<evidence type="ECO:0000259" key="3">
    <source>
        <dbReference type="Pfam" id="PF07627"/>
    </source>
</evidence>